<keyword evidence="6" id="KW-0378">Hydrolase</keyword>
<accession>A0ABR3HZY1</accession>
<dbReference type="CDD" id="cd06461">
    <property type="entry name" value="M2_ACE"/>
    <property type="match status" value="1"/>
</dbReference>
<feature type="signal peptide" evidence="7">
    <location>
        <begin position="1"/>
        <end position="26"/>
    </location>
</feature>
<dbReference type="EMBL" id="JBEUOH010000010">
    <property type="protein sequence ID" value="KAL0882104.1"/>
    <property type="molecule type" value="Genomic_DNA"/>
</dbReference>
<dbReference type="PANTHER" id="PTHR10514:SF44">
    <property type="entry name" value="ANGIOTENSIN-CONVERTING ENZYME-RELATED"/>
    <property type="match status" value="1"/>
</dbReference>
<comment type="cofactor">
    <cofactor evidence="6">
        <name>Zn(2+)</name>
        <dbReference type="ChEBI" id="CHEBI:29105"/>
    </cofactor>
    <text evidence="6">Binds 1 zinc ion per subunit.</text>
</comment>
<protein>
    <recommendedName>
        <fullName evidence="6">Angiotensin-converting enzyme</fullName>
        <ecNumber evidence="6">3.4.-.-</ecNumber>
    </recommendedName>
</protein>
<evidence type="ECO:0000256" key="5">
    <source>
        <dbReference type="PROSITE-ProRule" id="PRU01355"/>
    </source>
</evidence>
<evidence type="ECO:0000256" key="4">
    <source>
        <dbReference type="ARBA" id="ARBA00023180"/>
    </source>
</evidence>
<reference evidence="8 9" key="1">
    <citation type="submission" date="2024-06" db="EMBL/GenBank/DDBJ databases">
        <title>A chromosome-level genome assembly of beet webworm, Loxostege sticticalis.</title>
        <authorList>
            <person name="Zhang Y."/>
        </authorList>
    </citation>
    <scope>NUCLEOTIDE SEQUENCE [LARGE SCALE GENOMIC DNA]</scope>
    <source>
        <strain evidence="8">AQ026</strain>
        <tissue evidence="8">Whole body</tissue>
    </source>
</reference>
<evidence type="ECO:0000256" key="2">
    <source>
        <dbReference type="ARBA" id="ARBA00022729"/>
    </source>
</evidence>
<keyword evidence="3 5" id="KW-1015">Disulfide bond</keyword>
<organism evidence="8 9">
    <name type="scientific">Loxostege sticticalis</name>
    <name type="common">Beet webworm moth</name>
    <dbReference type="NCBI Taxonomy" id="481309"/>
    <lineage>
        <taxon>Eukaryota</taxon>
        <taxon>Metazoa</taxon>
        <taxon>Ecdysozoa</taxon>
        <taxon>Arthropoda</taxon>
        <taxon>Hexapoda</taxon>
        <taxon>Insecta</taxon>
        <taxon>Pterygota</taxon>
        <taxon>Neoptera</taxon>
        <taxon>Endopterygota</taxon>
        <taxon>Lepidoptera</taxon>
        <taxon>Glossata</taxon>
        <taxon>Ditrysia</taxon>
        <taxon>Pyraloidea</taxon>
        <taxon>Crambidae</taxon>
        <taxon>Pyraustinae</taxon>
        <taxon>Loxostege</taxon>
    </lineage>
</organism>
<comment type="similarity">
    <text evidence="1 5 6">Belongs to the peptidase M2 family.</text>
</comment>
<evidence type="ECO:0000313" key="8">
    <source>
        <dbReference type="EMBL" id="KAL0882104.1"/>
    </source>
</evidence>
<evidence type="ECO:0000256" key="1">
    <source>
        <dbReference type="ARBA" id="ARBA00008139"/>
    </source>
</evidence>
<comment type="caution">
    <text evidence="8">The sequence shown here is derived from an EMBL/GenBank/DDBJ whole genome shotgun (WGS) entry which is preliminary data.</text>
</comment>
<keyword evidence="2 7" id="KW-0732">Signal</keyword>
<dbReference type="Proteomes" id="UP001549920">
    <property type="component" value="Unassembled WGS sequence"/>
</dbReference>
<evidence type="ECO:0000313" key="9">
    <source>
        <dbReference type="Proteomes" id="UP001549920"/>
    </source>
</evidence>
<feature type="disulfide bond" evidence="5">
    <location>
        <begin position="534"/>
        <end position="552"/>
    </location>
</feature>
<evidence type="ECO:0000256" key="6">
    <source>
        <dbReference type="RuleBase" id="RU361144"/>
    </source>
</evidence>
<dbReference type="EC" id="3.4.-.-" evidence="6"/>
<gene>
    <name evidence="8" type="ORF">ABMA27_000672</name>
</gene>
<feature type="disulfide bond" evidence="5">
    <location>
        <begin position="348"/>
        <end position="366"/>
    </location>
</feature>
<keyword evidence="6" id="KW-0645">Protease</keyword>
<sequence length="644" mass="74221">MTMLKIGGGAALLAAIVAVFVVATQGRDPELEALEQEGRDYIQLLDKAAGLRKNRASLAEWEYTANITKENEDKWIQIRLDISKQDKVAWEETKMYKWQGFQDNTLKRMFKKYSELGVAALPDDKYQQLMRSVSGMEANYATSKICSYKDNTKCDLALEPDITEIFAKSLDPEELKHTWVEWHKTAGAKARANFTQYVQLYNEAAKLNDYKDVADWWQADYEVPNFEEQLAKLWDDVKPLYQQLHAYVRKRLRDMYGDHVVSARGPIPAHLLGNMWAQTWNNIESFTRPYPDKKEVDITQAMKDQKYTPLKMFQMSDEFFRSLNLTAMPQKFWQNSIIEKPTDRDIVCHASAWDFYDGEDFRIKMCTVVTGEHLRTVHHEMGHVQYYLQYKKQPSVFREGANPGFHEAVGDTIALSVSSPKHLRRVGLISGDAEDEQTEINQLYKMGIDKIVFLPFAYTLDLFRYGVFRGTTPPEDYNCHYWRLREALQGVEPPVNRTEDDFDAAAKYHVSANVEYARYYVSFIIQFQFHRALCSLAGEYVQEDITRKLVDCDIYQSVAAGNALGNMLKMGSSKPWPDAMEALTGQRAMKADGLLEYFRPLYDWLVAENQRTGEHIGWEPSKIHYCNSEQLAALSAKEAPAHPT</sequence>
<keyword evidence="6" id="KW-0479">Metal-binding</keyword>
<keyword evidence="9" id="KW-1185">Reference proteome</keyword>
<keyword evidence="6" id="KW-0121">Carboxypeptidase</keyword>
<evidence type="ECO:0000256" key="7">
    <source>
        <dbReference type="SAM" id="SignalP"/>
    </source>
</evidence>
<feature type="chain" id="PRO_5046741158" description="Angiotensin-converting enzyme" evidence="7">
    <location>
        <begin position="27"/>
        <end position="644"/>
    </location>
</feature>
<dbReference type="InterPro" id="IPR001548">
    <property type="entry name" value="Peptidase_M2"/>
</dbReference>
<keyword evidence="4 6" id="KW-0325">Glycoprotein</keyword>
<dbReference type="Pfam" id="PF01401">
    <property type="entry name" value="Peptidase_M2"/>
    <property type="match status" value="1"/>
</dbReference>
<feature type="disulfide bond" evidence="5">
    <location>
        <begin position="146"/>
        <end position="154"/>
    </location>
</feature>
<dbReference type="PANTHER" id="PTHR10514">
    <property type="entry name" value="ANGIOTENSIN-CONVERTING ENZYME"/>
    <property type="match status" value="1"/>
</dbReference>
<dbReference type="SUPFAM" id="SSF55486">
    <property type="entry name" value="Metalloproteases ('zincins'), catalytic domain"/>
    <property type="match status" value="1"/>
</dbReference>
<evidence type="ECO:0000256" key="3">
    <source>
        <dbReference type="ARBA" id="ARBA00023157"/>
    </source>
</evidence>
<proteinExistence type="inferred from homology"/>
<dbReference type="PROSITE" id="PS52011">
    <property type="entry name" value="PEPTIDASE_M2"/>
    <property type="match status" value="1"/>
</dbReference>
<keyword evidence="6" id="KW-0482">Metalloprotease</keyword>
<name>A0ABR3HZY1_LOXSC</name>
<keyword evidence="6" id="KW-0862">Zinc</keyword>
<dbReference type="PRINTS" id="PR00791">
    <property type="entry name" value="PEPDIPTASEA"/>
</dbReference>